<feature type="domain" description="CCHC-type" evidence="2">
    <location>
        <begin position="186"/>
        <end position="201"/>
    </location>
</feature>
<dbReference type="GO" id="GO:0008270">
    <property type="term" value="F:zinc ion binding"/>
    <property type="evidence" value="ECO:0007669"/>
    <property type="project" value="UniProtKB-KW"/>
</dbReference>
<dbReference type="PROSITE" id="PS50158">
    <property type="entry name" value="ZF_CCHC"/>
    <property type="match status" value="1"/>
</dbReference>
<dbReference type="Pfam" id="PF00098">
    <property type="entry name" value="zf-CCHC"/>
    <property type="match status" value="1"/>
</dbReference>
<dbReference type="KEGG" id="osn:115228143"/>
<dbReference type="RefSeq" id="XP_029654657.1">
    <property type="nucleotide sequence ID" value="XM_029798797.1"/>
</dbReference>
<evidence type="ECO:0000256" key="1">
    <source>
        <dbReference type="PROSITE-ProRule" id="PRU00047"/>
    </source>
</evidence>
<evidence type="ECO:0000313" key="4">
    <source>
        <dbReference type="RefSeq" id="XP_029654657.1"/>
    </source>
</evidence>
<dbReference type="GO" id="GO:0003676">
    <property type="term" value="F:nucleic acid binding"/>
    <property type="evidence" value="ECO:0007669"/>
    <property type="project" value="InterPro"/>
</dbReference>
<gene>
    <name evidence="4" type="primary">LOC115228143</name>
</gene>
<dbReference type="Gene3D" id="4.10.60.10">
    <property type="entry name" value="Zinc finger, CCHC-type"/>
    <property type="match status" value="1"/>
</dbReference>
<keyword evidence="1" id="KW-0862">Zinc</keyword>
<name>A0A6P7TZG1_9MOLL</name>
<keyword evidence="1" id="KW-0479">Metal-binding</keyword>
<dbReference type="AlphaFoldDB" id="A0A6P7TZG1"/>
<reference evidence="4" key="1">
    <citation type="submission" date="2025-08" db="UniProtKB">
        <authorList>
            <consortium name="RefSeq"/>
        </authorList>
    </citation>
    <scope>IDENTIFICATION</scope>
</reference>
<organism evidence="3 4">
    <name type="scientific">Octopus sinensis</name>
    <name type="common">East Asian common octopus</name>
    <dbReference type="NCBI Taxonomy" id="2607531"/>
    <lineage>
        <taxon>Eukaryota</taxon>
        <taxon>Metazoa</taxon>
        <taxon>Spiralia</taxon>
        <taxon>Lophotrochozoa</taxon>
        <taxon>Mollusca</taxon>
        <taxon>Cephalopoda</taxon>
        <taxon>Coleoidea</taxon>
        <taxon>Octopodiformes</taxon>
        <taxon>Octopoda</taxon>
        <taxon>Incirrata</taxon>
        <taxon>Octopodidae</taxon>
        <taxon>Octopus</taxon>
    </lineage>
</organism>
<proteinExistence type="predicted"/>
<evidence type="ECO:0000313" key="3">
    <source>
        <dbReference type="Proteomes" id="UP000515154"/>
    </source>
</evidence>
<dbReference type="InterPro" id="IPR001878">
    <property type="entry name" value="Znf_CCHC"/>
</dbReference>
<dbReference type="Proteomes" id="UP000515154">
    <property type="component" value="Unplaced"/>
</dbReference>
<sequence>MSVFKSENKATIKTENEHLSYKNKFGGNITVVLKVNNPSMGSINIFNTLCNMKSIKKARVSRRQSGEFLLNFKVEKDVENFQIELEESKPFGEGGQSLKNKKFGPVAIILKNVPTWIEIEELEDFLKGKVKGKMTLEHFEKRGVRLPIIKLVTSDHGEAQSLVRLGLKIGFSNVKAEWYRKPEVQCYRCQGFGHIARFCKNQEKCLFCSGTHAGTDCKDSNMKKCVNCGSSSHLANYRGCEKAKEASKLKNDKILFRNC</sequence>
<keyword evidence="1" id="KW-0863">Zinc-finger</keyword>
<evidence type="ECO:0000259" key="2">
    <source>
        <dbReference type="PROSITE" id="PS50158"/>
    </source>
</evidence>
<protein>
    <submittedName>
        <fullName evidence="4">Uncharacterized protein LOC115228143</fullName>
    </submittedName>
</protein>
<keyword evidence="3" id="KW-1185">Reference proteome</keyword>
<dbReference type="SMART" id="SM00343">
    <property type="entry name" value="ZnF_C2HC"/>
    <property type="match status" value="2"/>
</dbReference>
<accession>A0A6P7TZG1</accession>